<sequence>MVGRCLASPDPALGLISKHLPLQSSGHGLKWFAVIIESWNRTLPGCSV</sequence>
<evidence type="ECO:0000313" key="1">
    <source>
        <dbReference type="EMBL" id="SAY39116.1"/>
    </source>
</evidence>
<reference evidence="2" key="1">
    <citation type="submission" date="2016-02" db="EMBL/GenBank/DDBJ databases">
        <authorList>
            <person name="liu f."/>
        </authorList>
    </citation>
    <scope>NUCLEOTIDE SEQUENCE [LARGE SCALE GENOMIC DNA]</scope>
</reference>
<evidence type="ECO:0000313" key="2">
    <source>
        <dbReference type="Proteomes" id="UP000182631"/>
    </source>
</evidence>
<gene>
    <name evidence="1" type="ORF">FLM9_1161</name>
</gene>
<organism evidence="1 2">
    <name type="scientific">Candidatus Synechococcus spongiarum</name>
    <dbReference type="NCBI Taxonomy" id="431041"/>
    <lineage>
        <taxon>Bacteria</taxon>
        <taxon>Bacillati</taxon>
        <taxon>Cyanobacteriota</taxon>
        <taxon>Cyanophyceae</taxon>
        <taxon>Synechococcales</taxon>
        <taxon>Synechococcaceae</taxon>
        <taxon>Synechococcus</taxon>
    </lineage>
</organism>
<dbReference type="EMBL" id="FITM01000127">
    <property type="protein sequence ID" value="SAY39116.1"/>
    <property type="molecule type" value="Genomic_DNA"/>
</dbReference>
<proteinExistence type="predicted"/>
<dbReference type="Proteomes" id="UP000182631">
    <property type="component" value="Unassembled WGS sequence"/>
</dbReference>
<protein>
    <submittedName>
        <fullName evidence="1">Uncharacterized protein</fullName>
    </submittedName>
</protein>
<keyword evidence="2" id="KW-1185">Reference proteome</keyword>
<dbReference type="AlphaFoldDB" id="A0A164ZRY4"/>
<accession>A0A164ZRY4</accession>
<name>A0A164ZRY4_9SYNE</name>